<keyword evidence="3" id="KW-0813">Transport</keyword>
<comment type="caution">
    <text evidence="11">The sequence shown here is derived from an EMBL/GenBank/DDBJ whole genome shotgun (WGS) entry which is preliminary data.</text>
</comment>
<feature type="domain" description="CBS" evidence="10">
    <location>
        <begin position="197"/>
        <end position="255"/>
    </location>
</feature>
<dbReference type="Pfam" id="PF00571">
    <property type="entry name" value="CBS"/>
    <property type="match status" value="1"/>
</dbReference>
<dbReference type="Gene3D" id="1.25.60.10">
    <property type="entry name" value="MgtE N-terminal domain-like"/>
    <property type="match status" value="1"/>
</dbReference>
<evidence type="ECO:0000256" key="5">
    <source>
        <dbReference type="ARBA" id="ARBA00022842"/>
    </source>
</evidence>
<feature type="transmembrane region" description="Helical" evidence="9">
    <location>
        <begin position="380"/>
        <end position="401"/>
    </location>
</feature>
<dbReference type="SUPFAM" id="SSF158791">
    <property type="entry name" value="MgtE N-terminal domain-like"/>
    <property type="match status" value="1"/>
</dbReference>
<evidence type="ECO:0000313" key="11">
    <source>
        <dbReference type="EMBL" id="MUH72471.1"/>
    </source>
</evidence>
<dbReference type="InterPro" id="IPR006667">
    <property type="entry name" value="SLC41_membr_dom"/>
</dbReference>
<evidence type="ECO:0000259" key="10">
    <source>
        <dbReference type="PROSITE" id="PS51371"/>
    </source>
</evidence>
<feature type="transmembrane region" description="Helical" evidence="9">
    <location>
        <begin position="278"/>
        <end position="298"/>
    </location>
</feature>
<name>A0A6N8FDQ2_9GAMM</name>
<sequence length="441" mass="47892">MNQVQTALKALIEDETSFALPPETNDFSEDDWAWLLESLVSEQRILIWPFLKNIDTTAVLAGMREDARLQLVSSLPNKSVHKALANSDASQVIEVLDVLPTSVAKKFIKKLSKETQNHIRESLNYTDDQVGRYANHNVFTVNKSASVESILSELKSVDLPEYTDTFLVTDEQNIFIGEITINELFSAEPQDLVANIAKTSVHIVNADLPLLDASNLLKSTKKSMLPVVTETGELLGRFDINDALEIFQEHYEAQIAHLGQVSDEDLFAPVALSARRRAVWLGINLLTAFMASIVIGIFDKVVAEVVALAVLMPIVASMGGITGSQTLTLTIRGLATGQLGINNVSSLKRKEIAVAAINGVAWSLLVAIITGFWFENIALSIIIAGALIVNMLVAALFGILIPVTLDRMKIDPALAGSVILTTVTDIVGFFVFLGAASLILI</sequence>
<dbReference type="Gene3D" id="1.10.357.20">
    <property type="entry name" value="SLC41 divalent cation transporters, integral membrane domain"/>
    <property type="match status" value="1"/>
</dbReference>
<gene>
    <name evidence="11" type="ORF">GNP35_08220</name>
</gene>
<dbReference type="AlphaFoldDB" id="A0A6N8FDQ2"/>
<dbReference type="PANTHER" id="PTHR41394">
    <property type="entry name" value="MAGNESIUM TRANSPORTER MGTE"/>
    <property type="match status" value="1"/>
</dbReference>
<dbReference type="InterPro" id="IPR000644">
    <property type="entry name" value="CBS_dom"/>
</dbReference>
<keyword evidence="8" id="KW-0129">CBS domain</keyword>
<dbReference type="PROSITE" id="PS51371">
    <property type="entry name" value="CBS"/>
    <property type="match status" value="1"/>
</dbReference>
<dbReference type="SUPFAM" id="SSF54631">
    <property type="entry name" value="CBS-domain pair"/>
    <property type="match status" value="1"/>
</dbReference>
<keyword evidence="4 9" id="KW-0812">Transmembrane</keyword>
<evidence type="ECO:0000256" key="6">
    <source>
        <dbReference type="ARBA" id="ARBA00022989"/>
    </source>
</evidence>
<dbReference type="Pfam" id="PF01769">
    <property type="entry name" value="MgtE"/>
    <property type="match status" value="1"/>
</dbReference>
<organism evidence="11 12">
    <name type="scientific">Psychrosphaera haliotis</name>
    <dbReference type="NCBI Taxonomy" id="555083"/>
    <lineage>
        <taxon>Bacteria</taxon>
        <taxon>Pseudomonadati</taxon>
        <taxon>Pseudomonadota</taxon>
        <taxon>Gammaproteobacteria</taxon>
        <taxon>Alteromonadales</taxon>
        <taxon>Pseudoalteromonadaceae</taxon>
        <taxon>Psychrosphaera</taxon>
    </lineage>
</organism>
<proteinExistence type="inferred from homology"/>
<comment type="similarity">
    <text evidence="2">Belongs to the SLC41A transporter family.</text>
</comment>
<evidence type="ECO:0000256" key="1">
    <source>
        <dbReference type="ARBA" id="ARBA00004141"/>
    </source>
</evidence>
<dbReference type="Proteomes" id="UP000439994">
    <property type="component" value="Unassembled WGS sequence"/>
</dbReference>
<feature type="transmembrane region" description="Helical" evidence="9">
    <location>
        <begin position="413"/>
        <end position="440"/>
    </location>
</feature>
<reference evidence="11 12" key="1">
    <citation type="submission" date="2019-11" db="EMBL/GenBank/DDBJ databases">
        <title>P. haliotis isolates from Z. marina roots.</title>
        <authorList>
            <person name="Cohen M."/>
            <person name="Jospin G."/>
            <person name="Eisen J.A."/>
            <person name="Coil D.A."/>
        </authorList>
    </citation>
    <scope>NUCLEOTIDE SEQUENCE [LARGE SCALE GENOMIC DNA]</scope>
    <source>
        <strain evidence="11 12">UCD-MCMsp1aY</strain>
    </source>
</reference>
<dbReference type="OrthoDB" id="9790355at2"/>
<dbReference type="InterPro" id="IPR038076">
    <property type="entry name" value="MgtE_N_sf"/>
</dbReference>
<evidence type="ECO:0000256" key="9">
    <source>
        <dbReference type="SAM" id="Phobius"/>
    </source>
</evidence>
<protein>
    <submittedName>
        <fullName evidence="11">Magnesium transporter</fullName>
    </submittedName>
</protein>
<feature type="transmembrane region" description="Helical" evidence="9">
    <location>
        <begin position="310"/>
        <end position="331"/>
    </location>
</feature>
<comment type="subcellular location">
    <subcellularLocation>
        <location evidence="1">Membrane</location>
        <topology evidence="1">Multi-pass membrane protein</topology>
    </subcellularLocation>
</comment>
<dbReference type="Pfam" id="PF03448">
    <property type="entry name" value="MgtE_N"/>
    <property type="match status" value="1"/>
</dbReference>
<dbReference type="Gene3D" id="3.10.580.10">
    <property type="entry name" value="CBS-domain"/>
    <property type="match status" value="1"/>
</dbReference>
<dbReference type="InterPro" id="IPR006668">
    <property type="entry name" value="Mg_transptr_MgtE_intracell_dom"/>
</dbReference>
<keyword evidence="6 9" id="KW-1133">Transmembrane helix</keyword>
<dbReference type="InterPro" id="IPR036739">
    <property type="entry name" value="SLC41_membr_dom_sf"/>
</dbReference>
<evidence type="ECO:0000256" key="3">
    <source>
        <dbReference type="ARBA" id="ARBA00022448"/>
    </source>
</evidence>
<evidence type="ECO:0000256" key="4">
    <source>
        <dbReference type="ARBA" id="ARBA00022692"/>
    </source>
</evidence>
<evidence type="ECO:0000313" key="12">
    <source>
        <dbReference type="Proteomes" id="UP000439994"/>
    </source>
</evidence>
<dbReference type="SUPFAM" id="SSF161093">
    <property type="entry name" value="MgtE membrane domain-like"/>
    <property type="match status" value="1"/>
</dbReference>
<feature type="transmembrane region" description="Helical" evidence="9">
    <location>
        <begin position="352"/>
        <end position="374"/>
    </location>
</feature>
<dbReference type="PANTHER" id="PTHR41394:SF5">
    <property type="entry name" value="SLC41A_MGTE INTEGRAL MEMBRANE DOMAIN-CONTAINING PROTEIN"/>
    <property type="match status" value="1"/>
</dbReference>
<evidence type="ECO:0000256" key="7">
    <source>
        <dbReference type="ARBA" id="ARBA00023136"/>
    </source>
</evidence>
<dbReference type="GO" id="GO:0008324">
    <property type="term" value="F:monoatomic cation transmembrane transporter activity"/>
    <property type="evidence" value="ECO:0007669"/>
    <property type="project" value="InterPro"/>
</dbReference>
<dbReference type="SMART" id="SM00924">
    <property type="entry name" value="MgtE_N"/>
    <property type="match status" value="1"/>
</dbReference>
<evidence type="ECO:0000256" key="2">
    <source>
        <dbReference type="ARBA" id="ARBA00009749"/>
    </source>
</evidence>
<dbReference type="InterPro" id="IPR046342">
    <property type="entry name" value="CBS_dom_sf"/>
</dbReference>
<accession>A0A6N8FDQ2</accession>
<keyword evidence="12" id="KW-1185">Reference proteome</keyword>
<dbReference type="EMBL" id="WOCD01000003">
    <property type="protein sequence ID" value="MUH72471.1"/>
    <property type="molecule type" value="Genomic_DNA"/>
</dbReference>
<evidence type="ECO:0000256" key="8">
    <source>
        <dbReference type="PROSITE-ProRule" id="PRU00703"/>
    </source>
</evidence>
<keyword evidence="5" id="KW-0460">Magnesium</keyword>
<dbReference type="GO" id="GO:0016020">
    <property type="term" value="C:membrane"/>
    <property type="evidence" value="ECO:0007669"/>
    <property type="project" value="UniProtKB-SubCell"/>
</dbReference>
<keyword evidence="7 9" id="KW-0472">Membrane</keyword>